<keyword evidence="1" id="KW-0812">Transmembrane</keyword>
<keyword evidence="1" id="KW-0472">Membrane</keyword>
<reference evidence="2 3" key="1">
    <citation type="submission" date="2016-10" db="EMBL/GenBank/DDBJ databases">
        <authorList>
            <person name="de Groot N.N."/>
        </authorList>
    </citation>
    <scope>NUCLEOTIDE SEQUENCE [LARGE SCALE GENOMIC DNA]</scope>
    <source>
        <strain evidence="3">L7-484,KACC 16230,DSM 25025</strain>
    </source>
</reference>
<dbReference type="RefSeq" id="WP_090672586.1">
    <property type="nucleotide sequence ID" value="NZ_FNIT01000003.1"/>
</dbReference>
<evidence type="ECO:0000313" key="2">
    <source>
        <dbReference type="EMBL" id="SDO12334.1"/>
    </source>
</evidence>
<gene>
    <name evidence="2" type="ORF">SAMN05192530_103441</name>
</gene>
<sequence>MTKRDLILIIGAMFCFTAAIAALIVMSGESSRRSERNIELICAQLQEINGKPCQLLQPSETEARIFAFSRRR</sequence>
<accession>A0A1H0GZX1</accession>
<organism evidence="2 3">
    <name type="scientific">Aureimonas jatrophae</name>
    <dbReference type="NCBI Taxonomy" id="1166073"/>
    <lineage>
        <taxon>Bacteria</taxon>
        <taxon>Pseudomonadati</taxon>
        <taxon>Pseudomonadota</taxon>
        <taxon>Alphaproteobacteria</taxon>
        <taxon>Hyphomicrobiales</taxon>
        <taxon>Aurantimonadaceae</taxon>
        <taxon>Aureimonas</taxon>
    </lineage>
</organism>
<dbReference type="AlphaFoldDB" id="A0A1H0GZX1"/>
<dbReference type="STRING" id="1166073.SAMN05192530_103441"/>
<dbReference type="Proteomes" id="UP000198793">
    <property type="component" value="Unassembled WGS sequence"/>
</dbReference>
<keyword evidence="1" id="KW-1133">Transmembrane helix</keyword>
<name>A0A1H0GZX1_9HYPH</name>
<proteinExistence type="predicted"/>
<keyword evidence="3" id="KW-1185">Reference proteome</keyword>
<feature type="transmembrane region" description="Helical" evidence="1">
    <location>
        <begin position="6"/>
        <end position="26"/>
    </location>
</feature>
<dbReference type="OrthoDB" id="9923676at2"/>
<protein>
    <submittedName>
        <fullName evidence="2">Uncharacterized protein</fullName>
    </submittedName>
</protein>
<evidence type="ECO:0000256" key="1">
    <source>
        <dbReference type="SAM" id="Phobius"/>
    </source>
</evidence>
<dbReference type="EMBL" id="FNIT01000003">
    <property type="protein sequence ID" value="SDO12334.1"/>
    <property type="molecule type" value="Genomic_DNA"/>
</dbReference>
<evidence type="ECO:0000313" key="3">
    <source>
        <dbReference type="Proteomes" id="UP000198793"/>
    </source>
</evidence>